<dbReference type="InterPro" id="IPR011250">
    <property type="entry name" value="OMP/PagP_B-barrel"/>
</dbReference>
<protein>
    <submittedName>
        <fullName evidence="5">Porin family protein</fullName>
    </submittedName>
</protein>
<feature type="signal peptide" evidence="3">
    <location>
        <begin position="1"/>
        <end position="20"/>
    </location>
</feature>
<organism evidence="5 6">
    <name type="scientific">Sphingomonas rhizophila</name>
    <dbReference type="NCBI Taxonomy" id="2071607"/>
    <lineage>
        <taxon>Bacteria</taxon>
        <taxon>Pseudomonadati</taxon>
        <taxon>Pseudomonadota</taxon>
        <taxon>Alphaproteobacteria</taxon>
        <taxon>Sphingomonadales</taxon>
        <taxon>Sphingomonadaceae</taxon>
        <taxon>Sphingomonas</taxon>
    </lineage>
</organism>
<evidence type="ECO:0000259" key="4">
    <source>
        <dbReference type="Pfam" id="PF13505"/>
    </source>
</evidence>
<dbReference type="Pfam" id="PF13505">
    <property type="entry name" value="OMP_b-brl"/>
    <property type="match status" value="1"/>
</dbReference>
<gene>
    <name evidence="5" type="ORF">H9L12_08220</name>
</gene>
<sequence length="298" mass="32230">MRKLLLAAVAASAIATPAMARDGSPYVGIEAGALFARDLDFDLVYDDGEVIYDGVFGIDHKTGTDIDLIGGYDFGMFRLELELGRKRASHDEYTFSDADVDGAVAGDGRTRVFSIMGNALADFGADDGLGFYVGGGIGTAKTKLTFNDTDVGQLSVKDSSLAWQLLAGVRYAVSPNVDVGLKYRYFRTKFDDNPGEGFDDISGKFRSHSLLASLIFNFGAPAEVIAPPPPPEPAPVVEAPAPAPRPRPARTARSSPWTRCARLRRRRRLRRVNAACKSGLAHANKVRPRKSDLPGRFF</sequence>
<accession>A0A7G9S8Z9</accession>
<name>A0A7G9S8Z9_9SPHN</name>
<dbReference type="EMBL" id="CP060717">
    <property type="protein sequence ID" value="QNN64324.1"/>
    <property type="molecule type" value="Genomic_DNA"/>
</dbReference>
<feature type="domain" description="Outer membrane protein beta-barrel" evidence="4">
    <location>
        <begin position="7"/>
        <end position="204"/>
    </location>
</feature>
<evidence type="ECO:0000313" key="6">
    <source>
        <dbReference type="Proteomes" id="UP000515955"/>
    </source>
</evidence>
<dbReference type="Gene3D" id="2.40.160.20">
    <property type="match status" value="1"/>
</dbReference>
<feature type="region of interest" description="Disordered" evidence="2">
    <location>
        <begin position="227"/>
        <end position="256"/>
    </location>
</feature>
<evidence type="ECO:0000256" key="2">
    <source>
        <dbReference type="SAM" id="MobiDB-lite"/>
    </source>
</evidence>
<proteinExistence type="predicted"/>
<evidence type="ECO:0000256" key="1">
    <source>
        <dbReference type="ARBA" id="ARBA00022729"/>
    </source>
</evidence>
<reference evidence="5 6" key="1">
    <citation type="submission" date="2020-08" db="EMBL/GenBank/DDBJ databases">
        <title>Genome sequence of Sphingomonas rhizophila KACC 19189T.</title>
        <authorList>
            <person name="Hyun D.-W."/>
            <person name="Bae J.-W."/>
        </authorList>
    </citation>
    <scope>NUCLEOTIDE SEQUENCE [LARGE SCALE GENOMIC DNA]</scope>
    <source>
        <strain evidence="5 6">KACC 19189</strain>
    </source>
</reference>
<feature type="chain" id="PRO_5028858259" evidence="3">
    <location>
        <begin position="21"/>
        <end position="298"/>
    </location>
</feature>
<dbReference type="AlphaFoldDB" id="A0A7G9S8Z9"/>
<dbReference type="Proteomes" id="UP000515955">
    <property type="component" value="Chromosome"/>
</dbReference>
<keyword evidence="1 3" id="KW-0732">Signal</keyword>
<dbReference type="KEGG" id="srhi:H9L12_08220"/>
<dbReference type="InterPro" id="IPR027385">
    <property type="entry name" value="Beta-barrel_OMP"/>
</dbReference>
<dbReference type="SUPFAM" id="SSF56925">
    <property type="entry name" value="OMPA-like"/>
    <property type="match status" value="1"/>
</dbReference>
<evidence type="ECO:0000256" key="3">
    <source>
        <dbReference type="SAM" id="SignalP"/>
    </source>
</evidence>
<keyword evidence="6" id="KW-1185">Reference proteome</keyword>
<evidence type="ECO:0000313" key="5">
    <source>
        <dbReference type="EMBL" id="QNN64324.1"/>
    </source>
</evidence>
<dbReference type="RefSeq" id="WP_187541324.1">
    <property type="nucleotide sequence ID" value="NZ_CP060717.1"/>
</dbReference>